<dbReference type="OrthoDB" id="5244367at2"/>
<gene>
    <name evidence="3" type="ORF">FPZ12_017855</name>
</gene>
<dbReference type="PANTHER" id="PTHR31964">
    <property type="entry name" value="ADENINE NUCLEOTIDE ALPHA HYDROLASES-LIKE SUPERFAMILY PROTEIN"/>
    <property type="match status" value="1"/>
</dbReference>
<accession>A0A5N0V1F4</accession>
<sequence>MSAKRKIVVGVDGSPQSEAALRWALGEAVPERDEVRAVLVRARDDLLPGTSYAIQPHGRRPVGPAPEYADLLHSTVRGALRTMENPPEASETLTDGDPATELVKEAKDADLLVVGSHGSRPIAEILVGSVATRCVRHAHCPVVVIPAAATSREH</sequence>
<dbReference type="RefSeq" id="WP_144748559.1">
    <property type="nucleotide sequence ID" value="NZ_VMNW02000023.1"/>
</dbReference>
<dbReference type="CDD" id="cd23659">
    <property type="entry name" value="USP_At3g01520-like"/>
    <property type="match status" value="1"/>
</dbReference>
<dbReference type="Gene3D" id="3.40.50.620">
    <property type="entry name" value="HUPs"/>
    <property type="match status" value="1"/>
</dbReference>
<dbReference type="EMBL" id="VMNW02000023">
    <property type="protein sequence ID" value="KAA9160216.1"/>
    <property type="molecule type" value="Genomic_DNA"/>
</dbReference>
<protein>
    <submittedName>
        <fullName evidence="3">Universal stress protein</fullName>
    </submittedName>
</protein>
<keyword evidence="4" id="KW-1185">Reference proteome</keyword>
<dbReference type="Proteomes" id="UP000319769">
    <property type="component" value="Unassembled WGS sequence"/>
</dbReference>
<dbReference type="PANTHER" id="PTHR31964:SF113">
    <property type="entry name" value="USPA DOMAIN-CONTAINING PROTEIN"/>
    <property type="match status" value="1"/>
</dbReference>
<comment type="caution">
    <text evidence="3">The sequence shown here is derived from an EMBL/GenBank/DDBJ whole genome shotgun (WGS) entry which is preliminary data.</text>
</comment>
<dbReference type="InterPro" id="IPR006015">
    <property type="entry name" value="Universal_stress_UspA"/>
</dbReference>
<reference evidence="3" key="1">
    <citation type="submission" date="2019-09" db="EMBL/GenBank/DDBJ databases">
        <authorList>
            <person name="Teo W.F.A."/>
            <person name="Duangmal K."/>
        </authorList>
    </citation>
    <scope>NUCLEOTIDE SEQUENCE [LARGE SCALE GENOMIC DNA]</scope>
    <source>
        <strain evidence="3">K81G1</strain>
    </source>
</reference>
<dbReference type="InterPro" id="IPR006016">
    <property type="entry name" value="UspA"/>
</dbReference>
<evidence type="ECO:0000313" key="3">
    <source>
        <dbReference type="EMBL" id="KAA9160216.1"/>
    </source>
</evidence>
<feature type="domain" description="UspA" evidence="2">
    <location>
        <begin position="5"/>
        <end position="146"/>
    </location>
</feature>
<dbReference type="AlphaFoldDB" id="A0A5N0V1F4"/>
<comment type="similarity">
    <text evidence="1">Belongs to the universal stress protein A family.</text>
</comment>
<dbReference type="SUPFAM" id="SSF52402">
    <property type="entry name" value="Adenine nucleotide alpha hydrolases-like"/>
    <property type="match status" value="1"/>
</dbReference>
<evidence type="ECO:0000259" key="2">
    <source>
        <dbReference type="Pfam" id="PF00582"/>
    </source>
</evidence>
<evidence type="ECO:0000256" key="1">
    <source>
        <dbReference type="ARBA" id="ARBA00008791"/>
    </source>
</evidence>
<organism evidence="3 4">
    <name type="scientific">Amycolatopsis acidicola</name>
    <dbReference type="NCBI Taxonomy" id="2596893"/>
    <lineage>
        <taxon>Bacteria</taxon>
        <taxon>Bacillati</taxon>
        <taxon>Actinomycetota</taxon>
        <taxon>Actinomycetes</taxon>
        <taxon>Pseudonocardiales</taxon>
        <taxon>Pseudonocardiaceae</taxon>
        <taxon>Amycolatopsis</taxon>
    </lineage>
</organism>
<dbReference type="Pfam" id="PF00582">
    <property type="entry name" value="Usp"/>
    <property type="match status" value="1"/>
</dbReference>
<proteinExistence type="inferred from homology"/>
<name>A0A5N0V1F4_9PSEU</name>
<dbReference type="PRINTS" id="PR01438">
    <property type="entry name" value="UNVRSLSTRESS"/>
</dbReference>
<dbReference type="InterPro" id="IPR014729">
    <property type="entry name" value="Rossmann-like_a/b/a_fold"/>
</dbReference>
<evidence type="ECO:0000313" key="4">
    <source>
        <dbReference type="Proteomes" id="UP000319769"/>
    </source>
</evidence>